<dbReference type="InterPro" id="IPR018392">
    <property type="entry name" value="LysM"/>
</dbReference>
<dbReference type="Gene3D" id="3.10.350.10">
    <property type="entry name" value="LysM domain"/>
    <property type="match status" value="1"/>
</dbReference>
<dbReference type="SMART" id="SM00257">
    <property type="entry name" value="LysM"/>
    <property type="match status" value="1"/>
</dbReference>
<feature type="domain" description="LysM" evidence="2">
    <location>
        <begin position="37"/>
        <end position="84"/>
    </location>
</feature>
<evidence type="ECO:0000259" key="2">
    <source>
        <dbReference type="PROSITE" id="PS51782"/>
    </source>
</evidence>
<dbReference type="InterPro" id="IPR036779">
    <property type="entry name" value="LysM_dom_sf"/>
</dbReference>
<dbReference type="PROSITE" id="PS51782">
    <property type="entry name" value="LYSM"/>
    <property type="match status" value="1"/>
</dbReference>
<dbReference type="Pfam" id="PF04773">
    <property type="entry name" value="FecR"/>
    <property type="match status" value="1"/>
</dbReference>
<dbReference type="EMBL" id="CP136921">
    <property type="protein sequence ID" value="WOO34010.1"/>
    <property type="molecule type" value="Genomic_DNA"/>
</dbReference>
<dbReference type="InterPro" id="IPR016930">
    <property type="entry name" value="UCP029644"/>
</dbReference>
<dbReference type="SUPFAM" id="SSF54106">
    <property type="entry name" value="LysM domain"/>
    <property type="match status" value="1"/>
</dbReference>
<gene>
    <name evidence="3" type="ORF">P4826_08100</name>
</gene>
<keyword evidence="4" id="KW-1185">Reference proteome</keyword>
<feature type="signal peptide" evidence="1">
    <location>
        <begin position="1"/>
        <end position="32"/>
    </location>
</feature>
<reference evidence="3 4" key="1">
    <citation type="submission" date="2023-03" db="EMBL/GenBank/DDBJ databases">
        <title>Diaphorobacter basophil sp. nov., isolated from a sewage-treatment plant.</title>
        <authorList>
            <person name="Yang K."/>
        </authorList>
    </citation>
    <scope>NUCLEOTIDE SEQUENCE [LARGE SCALE GENOMIC DNA]</scope>
    <source>
        <strain evidence="3 4">Y-1</strain>
    </source>
</reference>
<dbReference type="InterPro" id="IPR006860">
    <property type="entry name" value="FecR"/>
</dbReference>
<feature type="chain" id="PRO_5047117111" evidence="1">
    <location>
        <begin position="33"/>
        <end position="563"/>
    </location>
</feature>
<organism evidence="3 4">
    <name type="scientific">Diaphorobacter limosus</name>
    <dbReference type="NCBI Taxonomy" id="3036128"/>
    <lineage>
        <taxon>Bacteria</taxon>
        <taxon>Pseudomonadati</taxon>
        <taxon>Pseudomonadota</taxon>
        <taxon>Betaproteobacteria</taxon>
        <taxon>Burkholderiales</taxon>
        <taxon>Comamonadaceae</taxon>
        <taxon>Diaphorobacter</taxon>
    </lineage>
</organism>
<dbReference type="Gene3D" id="2.60.40.10">
    <property type="entry name" value="Immunoglobulins"/>
    <property type="match status" value="2"/>
</dbReference>
<name>A0ABZ0J924_9BURK</name>
<dbReference type="CDD" id="cd00118">
    <property type="entry name" value="LysM"/>
    <property type="match status" value="1"/>
</dbReference>
<keyword evidence="1" id="KW-0732">Signal</keyword>
<proteinExistence type="predicted"/>
<protein>
    <submittedName>
        <fullName evidence="3">FecR domain-containing protein</fullName>
    </submittedName>
</protein>
<dbReference type="PANTHER" id="PTHR38731">
    <property type="entry name" value="LIPL45-RELATED LIPOPROTEIN-RELATED"/>
    <property type="match status" value="1"/>
</dbReference>
<dbReference type="Proteomes" id="UP001303211">
    <property type="component" value="Chromosome"/>
</dbReference>
<evidence type="ECO:0000313" key="3">
    <source>
        <dbReference type="EMBL" id="WOO34010.1"/>
    </source>
</evidence>
<dbReference type="Pfam" id="PF01476">
    <property type="entry name" value="LysM"/>
    <property type="match status" value="1"/>
</dbReference>
<dbReference type="RefSeq" id="WP_317703339.1">
    <property type="nucleotide sequence ID" value="NZ_CP136921.1"/>
</dbReference>
<sequence>MQATPMPHRYARQTLPLALALCAALAHGGALAQPLDIEHQVQRGDTLEALSTHYLGTPRLWPQLQRHNQVANPRHLQPGSVLHIPMQLLPLGSAEVTFVQGEATVTAPTNASATTLQAGQPLPEGARVQVAPNSFVTVRLADGTLIRVHADSDLRLQQLRRRGRAGDAQSVLELRRGSVETSVPANSGGARRFEIRTPKASTSVRGTRFSVALTGDERALTAVTEGTVAVQPHATRQGASIPAGQGVVVAADGELGAPQPLLPAPDLSALPAAVHDADFLSLALPPVAAAVAYQVRVARDADFTTVVRDGAFSGPQARMRAVDDGSYHLAVRAVDSTGLPGLVAQRTITVKAHPVPPLYQAPPQGATISRTQGELLCTPVLGAVRYRIQVATDAAFTAPALDETRDQQCGAQVQALAPGNYFWRAASVRELPGGGGDQGPYAPAQPFSVANNPNAPDAAALQVGNEGPALQLRWPGGSGQSYRLQLASSQDFAALLMDERLGTAAWTAAGLAPGEYFVRIQTRDPSGLESEFSTPRLIHVRAAVQSSGGLPVTSSDGRPLARP</sequence>
<evidence type="ECO:0000313" key="4">
    <source>
        <dbReference type="Proteomes" id="UP001303211"/>
    </source>
</evidence>
<dbReference type="InterPro" id="IPR013783">
    <property type="entry name" value="Ig-like_fold"/>
</dbReference>
<accession>A0ABZ0J924</accession>
<dbReference type="PIRSF" id="PIRSF029644">
    <property type="entry name" value="UCP029644"/>
    <property type="match status" value="1"/>
</dbReference>
<dbReference type="Gene3D" id="2.60.120.1440">
    <property type="match status" value="1"/>
</dbReference>
<evidence type="ECO:0000256" key="1">
    <source>
        <dbReference type="SAM" id="SignalP"/>
    </source>
</evidence>